<dbReference type="PIRSF" id="PIRSF037677">
    <property type="entry name" value="DNA_mis_repair_Msh6"/>
    <property type="match status" value="1"/>
</dbReference>
<dbReference type="InterPro" id="IPR045076">
    <property type="entry name" value="MutS"/>
</dbReference>
<evidence type="ECO:0000256" key="9">
    <source>
        <dbReference type="RuleBase" id="RU003756"/>
    </source>
</evidence>
<dbReference type="GO" id="GO:0005524">
    <property type="term" value="F:ATP binding"/>
    <property type="evidence" value="ECO:0007669"/>
    <property type="project" value="UniProtKB-UniRule"/>
</dbReference>
<keyword evidence="6 7" id="KW-0234">DNA repair</keyword>
<comment type="caution">
    <text evidence="11">The sequence shown here is derived from an EMBL/GenBank/DDBJ whole genome shotgun (WGS) entry which is preliminary data.</text>
</comment>
<dbReference type="SMART" id="SM00534">
    <property type="entry name" value="MUTSac"/>
    <property type="match status" value="1"/>
</dbReference>
<dbReference type="GO" id="GO:0005829">
    <property type="term" value="C:cytosol"/>
    <property type="evidence" value="ECO:0007669"/>
    <property type="project" value="TreeGrafter"/>
</dbReference>
<evidence type="ECO:0000256" key="5">
    <source>
        <dbReference type="ARBA" id="ARBA00023125"/>
    </source>
</evidence>
<dbReference type="Pfam" id="PF01624">
    <property type="entry name" value="MutS_I"/>
    <property type="match status" value="1"/>
</dbReference>
<proteinExistence type="inferred from homology"/>
<dbReference type="FunFam" id="3.40.1170.10:FF:000001">
    <property type="entry name" value="DNA mismatch repair protein MutS"/>
    <property type="match status" value="1"/>
</dbReference>
<dbReference type="Proteomes" id="UP000724672">
    <property type="component" value="Unassembled WGS sequence"/>
</dbReference>
<dbReference type="InterPro" id="IPR007861">
    <property type="entry name" value="DNA_mismatch_repair_MutS_clamp"/>
</dbReference>
<dbReference type="NCBIfam" id="NF003810">
    <property type="entry name" value="PRK05399.1"/>
    <property type="match status" value="1"/>
</dbReference>
<dbReference type="RefSeq" id="WP_203367833.1">
    <property type="nucleotide sequence ID" value="NZ_WSFT01000053.1"/>
</dbReference>
<dbReference type="GO" id="GO:0030983">
    <property type="term" value="F:mismatched DNA binding"/>
    <property type="evidence" value="ECO:0007669"/>
    <property type="project" value="InterPro"/>
</dbReference>
<keyword evidence="2 7" id="KW-0547">Nucleotide-binding</keyword>
<keyword evidence="3 7" id="KW-0227">DNA damage</keyword>
<feature type="domain" description="DNA mismatch repair proteins mutS family" evidence="10">
    <location>
        <begin position="699"/>
        <end position="715"/>
    </location>
</feature>
<dbReference type="GO" id="GO:0006298">
    <property type="term" value="P:mismatch repair"/>
    <property type="evidence" value="ECO:0007669"/>
    <property type="project" value="UniProtKB-UniRule"/>
</dbReference>
<dbReference type="Pfam" id="PF05190">
    <property type="entry name" value="MutS_IV"/>
    <property type="match status" value="1"/>
</dbReference>
<dbReference type="InterPro" id="IPR007860">
    <property type="entry name" value="DNA_mmatch_repair_MutS_con_dom"/>
</dbReference>
<dbReference type="HAMAP" id="MF_00096">
    <property type="entry name" value="MutS"/>
    <property type="match status" value="1"/>
</dbReference>
<evidence type="ECO:0000259" key="10">
    <source>
        <dbReference type="PROSITE" id="PS00486"/>
    </source>
</evidence>
<feature type="binding site" evidence="7">
    <location>
        <begin position="625"/>
        <end position="632"/>
    </location>
    <ligand>
        <name>ATP</name>
        <dbReference type="ChEBI" id="CHEBI:30616"/>
    </ligand>
</feature>
<evidence type="ECO:0000256" key="2">
    <source>
        <dbReference type="ARBA" id="ARBA00022741"/>
    </source>
</evidence>
<comment type="similarity">
    <text evidence="1 7 9">Belongs to the DNA mismatch repair MutS family.</text>
</comment>
<gene>
    <name evidence="7 11" type="primary">mutS</name>
    <name evidence="11" type="ORF">GOQ27_15735</name>
</gene>
<dbReference type="EMBL" id="WSFT01000053">
    <property type="protein sequence ID" value="MBS4539927.1"/>
    <property type="molecule type" value="Genomic_DNA"/>
</dbReference>
<dbReference type="NCBIfam" id="TIGR01070">
    <property type="entry name" value="mutS1"/>
    <property type="match status" value="1"/>
</dbReference>
<dbReference type="InterPro" id="IPR017261">
    <property type="entry name" value="DNA_mismatch_repair_MutS/MSH"/>
</dbReference>
<dbReference type="InterPro" id="IPR027417">
    <property type="entry name" value="P-loop_NTPase"/>
</dbReference>
<reference evidence="11" key="1">
    <citation type="submission" date="2019-12" db="EMBL/GenBank/DDBJ databases">
        <title>Clostridiaceae gen. nov. sp. nov., isolated from sediment in Xinjiang, China.</title>
        <authorList>
            <person name="Zhang R."/>
        </authorList>
    </citation>
    <scope>NUCLEOTIDE SEQUENCE</scope>
    <source>
        <strain evidence="11">D2Q-11</strain>
    </source>
</reference>
<dbReference type="InterPro" id="IPR000432">
    <property type="entry name" value="DNA_mismatch_repair_MutS_C"/>
</dbReference>
<accession>A0A942V4X0</accession>
<dbReference type="FunFam" id="3.40.50.300:FF:001579">
    <property type="entry name" value="DNA mismatch repair protein MutS"/>
    <property type="match status" value="1"/>
</dbReference>
<keyword evidence="4 7" id="KW-0067">ATP-binding</keyword>
<sequence length="885" mass="100422">MGKLTPMMQQYMDIKNKNKDSVLFFRLGDFYEMFFEDAITASKELEITLTGRECGQKEKAPMCGVPYHSADGYIAKLVSKGYKVAICEQVEDAQEAKGIVKRDIVRIVTPGTITDSKMLDEKDNNYLASAYLSEKGMGISYVDITTGELYTTEKRNVDFNLIRNSMVDELAKIKPREVIVNKYLYDTRIVKDIEDKFNSTVNEYHEWIYNTNESKKVIKNHFKVLNLEGYGLGDSDYSIKSTGALLQYLEETQKTSLKHINNISQYSIDNFMILDINTRRNLEITETIRDKTKKGSLLWVLDKTATSMGARMLKKWIEQPLLNKSLINERLNGIESLINNLILMGDIKENLKEIYDIERLMGRISYGSSNARDMIALKNSINVLPQVRELLIESNCDYFKKLATNIDLLPDIYELINKSIVDDPPISIKDGGIIKKGYNDSLDELITASTEGKKWLSQLETTEKSRTGIKSLKVGFNKVFGYYIEVTKSNLNLVPDNYTRKQTLSNSERYITPELKEMESKILGAEEKSTILEYKLFNEIRDLIRVEIERIQNTARIISNIDALNSLAQVAYKNNYIRPNINDKGIIEIKNGRHPVVEKVLDGDMFIPNNTLLDKESNRLNVITGPNMAGKSTYMRQVAIINLMAQIGSFVPAEYANISLVDRIFTRVGASDDLSQGQSTFMVEMSEVANILNNSSSDSLVILDEIGRGTSTYDGLSIAWAVIEYIGDKNNIGAKTLFSTHYHELTELEGSLDGVKNYKITVKEDGEDIIFLRKVVRGEADKSYGIEVANLAGVPSQVISRAKMILKELEKSDINYQDIDKELIVHEEVALDSNSLTASEENQIDMFNFKKQEIIEMIKDIELINITPLQSMNILNDLINKTKEI</sequence>
<evidence type="ECO:0000256" key="6">
    <source>
        <dbReference type="ARBA" id="ARBA00023204"/>
    </source>
</evidence>
<dbReference type="InterPro" id="IPR005748">
    <property type="entry name" value="DNA_mismatch_repair_MutS"/>
</dbReference>
<dbReference type="InterPro" id="IPR007696">
    <property type="entry name" value="DNA_mismatch_repair_MutS_core"/>
</dbReference>
<evidence type="ECO:0000256" key="4">
    <source>
        <dbReference type="ARBA" id="ARBA00022840"/>
    </source>
</evidence>
<dbReference type="Gene3D" id="1.10.1420.10">
    <property type="match status" value="2"/>
</dbReference>
<dbReference type="Pfam" id="PF00488">
    <property type="entry name" value="MutS_V"/>
    <property type="match status" value="1"/>
</dbReference>
<dbReference type="PANTHER" id="PTHR11361:SF34">
    <property type="entry name" value="DNA MISMATCH REPAIR PROTEIN MSH1, MITOCHONDRIAL"/>
    <property type="match status" value="1"/>
</dbReference>
<protein>
    <recommendedName>
        <fullName evidence="7 8">DNA mismatch repair protein MutS</fullName>
    </recommendedName>
</protein>
<dbReference type="GO" id="GO:0003684">
    <property type="term" value="F:damaged DNA binding"/>
    <property type="evidence" value="ECO:0007669"/>
    <property type="project" value="UniProtKB-UniRule"/>
</dbReference>
<organism evidence="11 12">
    <name type="scientific">Anaeromonas frigoriresistens</name>
    <dbReference type="NCBI Taxonomy" id="2683708"/>
    <lineage>
        <taxon>Bacteria</taxon>
        <taxon>Bacillati</taxon>
        <taxon>Bacillota</taxon>
        <taxon>Tissierellia</taxon>
        <taxon>Tissierellales</taxon>
        <taxon>Thermohalobacteraceae</taxon>
        <taxon>Anaeromonas</taxon>
    </lineage>
</organism>
<evidence type="ECO:0000256" key="8">
    <source>
        <dbReference type="NCBIfam" id="TIGR01070"/>
    </source>
</evidence>
<dbReference type="SUPFAM" id="SSF52540">
    <property type="entry name" value="P-loop containing nucleoside triphosphate hydrolases"/>
    <property type="match status" value="1"/>
</dbReference>
<dbReference type="CDD" id="cd03284">
    <property type="entry name" value="ABC_MutS1"/>
    <property type="match status" value="1"/>
</dbReference>
<dbReference type="FunFam" id="1.10.1420.10:FF:000007">
    <property type="entry name" value="DNA mismatch repair protein MutS"/>
    <property type="match status" value="1"/>
</dbReference>
<dbReference type="Gene3D" id="3.40.1170.10">
    <property type="entry name" value="DNA repair protein MutS, domain I"/>
    <property type="match status" value="1"/>
</dbReference>
<dbReference type="SUPFAM" id="SSF48334">
    <property type="entry name" value="DNA repair protein MutS, domain III"/>
    <property type="match status" value="1"/>
</dbReference>
<dbReference type="InterPro" id="IPR016151">
    <property type="entry name" value="DNA_mismatch_repair_MutS_N"/>
</dbReference>
<evidence type="ECO:0000256" key="3">
    <source>
        <dbReference type="ARBA" id="ARBA00022763"/>
    </source>
</evidence>
<dbReference type="Gene3D" id="3.30.420.110">
    <property type="entry name" value="MutS, connector domain"/>
    <property type="match status" value="1"/>
</dbReference>
<dbReference type="AlphaFoldDB" id="A0A942V4X0"/>
<comment type="function">
    <text evidence="7">This protein is involved in the repair of mismatches in DNA. It is possible that it carries out the mismatch recognition step. This protein has a weak ATPase activity.</text>
</comment>
<dbReference type="Pfam" id="PF05188">
    <property type="entry name" value="MutS_II"/>
    <property type="match status" value="1"/>
</dbReference>
<dbReference type="InterPro" id="IPR036187">
    <property type="entry name" value="DNA_mismatch_repair_MutS_sf"/>
</dbReference>
<dbReference type="SMART" id="SM00533">
    <property type="entry name" value="MUTSd"/>
    <property type="match status" value="1"/>
</dbReference>
<keyword evidence="12" id="KW-1185">Reference proteome</keyword>
<dbReference type="SUPFAM" id="SSF55271">
    <property type="entry name" value="DNA repair protein MutS, domain I"/>
    <property type="match status" value="1"/>
</dbReference>
<keyword evidence="5 7" id="KW-0238">DNA-binding</keyword>
<evidence type="ECO:0000313" key="11">
    <source>
        <dbReference type="EMBL" id="MBS4539927.1"/>
    </source>
</evidence>
<dbReference type="SUPFAM" id="SSF53150">
    <property type="entry name" value="DNA repair protein MutS, domain II"/>
    <property type="match status" value="1"/>
</dbReference>
<dbReference type="InterPro" id="IPR036678">
    <property type="entry name" value="MutS_con_dom_sf"/>
</dbReference>
<dbReference type="Gene3D" id="3.40.50.300">
    <property type="entry name" value="P-loop containing nucleotide triphosphate hydrolases"/>
    <property type="match status" value="1"/>
</dbReference>
<evidence type="ECO:0000256" key="1">
    <source>
        <dbReference type="ARBA" id="ARBA00006271"/>
    </source>
</evidence>
<dbReference type="PROSITE" id="PS00486">
    <property type="entry name" value="DNA_MISMATCH_REPAIR_2"/>
    <property type="match status" value="1"/>
</dbReference>
<name>A0A942V4X0_9FIRM</name>
<dbReference type="InterPro" id="IPR007695">
    <property type="entry name" value="DNA_mismatch_repair_MutS-lik_N"/>
</dbReference>
<dbReference type="GO" id="GO:0140664">
    <property type="term" value="F:ATP-dependent DNA damage sensor activity"/>
    <property type="evidence" value="ECO:0007669"/>
    <property type="project" value="InterPro"/>
</dbReference>
<evidence type="ECO:0000313" key="12">
    <source>
        <dbReference type="Proteomes" id="UP000724672"/>
    </source>
</evidence>
<dbReference type="Pfam" id="PF05192">
    <property type="entry name" value="MutS_III"/>
    <property type="match status" value="1"/>
</dbReference>
<dbReference type="PANTHER" id="PTHR11361">
    <property type="entry name" value="DNA MISMATCH REPAIR PROTEIN MUTS FAMILY MEMBER"/>
    <property type="match status" value="1"/>
</dbReference>
<evidence type="ECO:0000256" key="7">
    <source>
        <dbReference type="HAMAP-Rule" id="MF_00096"/>
    </source>
</evidence>